<protein>
    <submittedName>
        <fullName evidence="1">Uncharacterized protein</fullName>
    </submittedName>
</protein>
<evidence type="ECO:0000313" key="2">
    <source>
        <dbReference type="Proteomes" id="UP000295573"/>
    </source>
</evidence>
<organism evidence="1 2">
    <name type="scientific">Kribbella antiqua</name>
    <dbReference type="NCBI Taxonomy" id="2512217"/>
    <lineage>
        <taxon>Bacteria</taxon>
        <taxon>Bacillati</taxon>
        <taxon>Actinomycetota</taxon>
        <taxon>Actinomycetes</taxon>
        <taxon>Propionibacteriales</taxon>
        <taxon>Kribbellaceae</taxon>
        <taxon>Kribbella</taxon>
    </lineage>
</organism>
<keyword evidence="2" id="KW-1185">Reference proteome</keyword>
<dbReference type="EMBL" id="SLWR01000006">
    <property type="protein sequence ID" value="TCO46858.1"/>
    <property type="molecule type" value="Genomic_DNA"/>
</dbReference>
<accession>A0A4R2IRZ9</accession>
<comment type="caution">
    <text evidence="1">The sequence shown here is derived from an EMBL/GenBank/DDBJ whole genome shotgun (WGS) entry which is preliminary data.</text>
</comment>
<dbReference type="RefSeq" id="WP_158290977.1">
    <property type="nucleotide sequence ID" value="NZ_SLWR01000006.1"/>
</dbReference>
<reference evidence="1 2" key="1">
    <citation type="journal article" date="2015" name="Stand. Genomic Sci.">
        <title>Genomic Encyclopedia of Bacterial and Archaeal Type Strains, Phase III: the genomes of soil and plant-associated and newly described type strains.</title>
        <authorList>
            <person name="Whitman W.B."/>
            <person name="Woyke T."/>
            <person name="Klenk H.P."/>
            <person name="Zhou Y."/>
            <person name="Lilburn T.G."/>
            <person name="Beck B.J."/>
            <person name="De Vos P."/>
            <person name="Vandamme P."/>
            <person name="Eisen J.A."/>
            <person name="Garrity G."/>
            <person name="Hugenholtz P."/>
            <person name="Kyrpides N.C."/>
        </authorList>
    </citation>
    <scope>NUCLEOTIDE SEQUENCE [LARGE SCALE GENOMIC DNA]</scope>
    <source>
        <strain evidence="1 2">VKM Ac-2541</strain>
    </source>
</reference>
<evidence type="ECO:0000313" key="1">
    <source>
        <dbReference type="EMBL" id="TCO46858.1"/>
    </source>
</evidence>
<dbReference type="Proteomes" id="UP000295573">
    <property type="component" value="Unassembled WGS sequence"/>
</dbReference>
<gene>
    <name evidence="1" type="ORF">EV646_10697</name>
</gene>
<sequence>MYEAKTRREIATGQVEGSATEGCALLVATKQNTRKLFTEPDYPELRKTFGSQVDN</sequence>
<name>A0A4R2IRZ9_9ACTN</name>
<dbReference type="AlphaFoldDB" id="A0A4R2IRZ9"/>
<proteinExistence type="predicted"/>